<dbReference type="Proteomes" id="UP000036061">
    <property type="component" value="Chromosome"/>
</dbReference>
<accession>A0A2Z4MKE9</accession>
<organism evidence="1 2">
    <name type="scientific">Brevibacillus brevis</name>
    <name type="common">Bacillus brevis</name>
    <dbReference type="NCBI Taxonomy" id="1393"/>
    <lineage>
        <taxon>Bacteria</taxon>
        <taxon>Bacillati</taxon>
        <taxon>Bacillota</taxon>
        <taxon>Bacilli</taxon>
        <taxon>Bacillales</taxon>
        <taxon>Paenibacillaceae</taxon>
        <taxon>Brevibacillus</taxon>
    </lineage>
</organism>
<dbReference type="EMBL" id="CP030117">
    <property type="protein sequence ID" value="AWX56938.1"/>
    <property type="molecule type" value="Genomic_DNA"/>
</dbReference>
<reference evidence="1 2" key="1">
    <citation type="journal article" date="2015" name="Genome Announc.">
        <title>Draft Genome Sequence of Brevibacillus brevis DZQ7, a Plant Growth-Promoting Rhizobacterium with Broad-Spectrum Antimicrobial Activity.</title>
        <authorList>
            <person name="Hou Q."/>
            <person name="Wang C."/>
            <person name="Hou X."/>
            <person name="Xia Z."/>
            <person name="Ye J."/>
            <person name="Liu K."/>
            <person name="Liu H."/>
            <person name="Wang J."/>
            <person name="Guo H."/>
            <person name="Yu X."/>
            <person name="Yang Y."/>
            <person name="Du B."/>
            <person name="Ding Y."/>
        </authorList>
    </citation>
    <scope>NUCLEOTIDE SEQUENCE [LARGE SCALE GENOMIC DNA]</scope>
    <source>
        <strain evidence="1 2">DZQ7</strain>
    </source>
</reference>
<evidence type="ECO:0000313" key="2">
    <source>
        <dbReference type="Proteomes" id="UP000036061"/>
    </source>
</evidence>
<gene>
    <name evidence="1" type="ORF">AB432_018625</name>
</gene>
<proteinExistence type="predicted"/>
<protein>
    <submittedName>
        <fullName evidence="1">Uncharacterized protein</fullName>
    </submittedName>
</protein>
<dbReference type="RefSeq" id="WP_048033551.1">
    <property type="nucleotide sequence ID" value="NZ_CP030117.1"/>
</dbReference>
<evidence type="ECO:0000313" key="1">
    <source>
        <dbReference type="EMBL" id="AWX56938.1"/>
    </source>
</evidence>
<sequence>MRNFAEEMVYWYFRLNGFFLLDNFVLHNDGLDSTQSADIDILAIRQKYTYENVGGREADKHELLFRNFDDNKNIGILCEVKAGRITPNDICLTRIDRLKYGLERMGFSSHSRVNELVPELSINPVVTGNYHQVGKVLITDDGRDMPGFICISLEEIHKFLKRHLRRYLDPKSRSKHFFPSPVIQQIIWEIEQDAKNKRTIRARQRVYQNE</sequence>
<dbReference type="AlphaFoldDB" id="A0A2Z4MKE9"/>
<name>A0A2Z4MKE9_BREBE</name>